<evidence type="ECO:0008006" key="3">
    <source>
        <dbReference type="Google" id="ProtNLM"/>
    </source>
</evidence>
<evidence type="ECO:0000313" key="2">
    <source>
        <dbReference type="Proteomes" id="UP001302349"/>
    </source>
</evidence>
<sequence length="86" mass="10391">MAVIGIEIPRTLEEQEIEVEVRINGIKKQYHYRVEIFYWEECEFPTHDRVECIKRLISGYNPEWDLAHIGIPTDDFIPITFRKKRK</sequence>
<proteinExistence type="predicted"/>
<accession>A0ABZ0IXP9</accession>
<dbReference type="Proteomes" id="UP001302349">
    <property type="component" value="Chromosome"/>
</dbReference>
<dbReference type="RefSeq" id="WP_317492186.1">
    <property type="nucleotide sequence ID" value="NZ_CP136051.1"/>
</dbReference>
<organism evidence="1 2">
    <name type="scientific">Imperialibacter roseus</name>
    <dbReference type="NCBI Taxonomy" id="1324217"/>
    <lineage>
        <taxon>Bacteria</taxon>
        <taxon>Pseudomonadati</taxon>
        <taxon>Bacteroidota</taxon>
        <taxon>Cytophagia</taxon>
        <taxon>Cytophagales</taxon>
        <taxon>Flammeovirgaceae</taxon>
        <taxon>Imperialibacter</taxon>
    </lineage>
</organism>
<name>A0ABZ0IXP9_9BACT</name>
<evidence type="ECO:0000313" key="1">
    <source>
        <dbReference type="EMBL" id="WOK09571.1"/>
    </source>
</evidence>
<gene>
    <name evidence="1" type="ORF">RT717_13070</name>
</gene>
<keyword evidence="2" id="KW-1185">Reference proteome</keyword>
<dbReference type="EMBL" id="CP136051">
    <property type="protein sequence ID" value="WOK09571.1"/>
    <property type="molecule type" value="Genomic_DNA"/>
</dbReference>
<reference evidence="1 2" key="1">
    <citation type="journal article" date="2023" name="Microbiol. Resour. Announc.">
        <title>Complete Genome Sequence of Imperialibacter roseus strain P4T.</title>
        <authorList>
            <person name="Tizabi D.R."/>
            <person name="Bachvaroff T."/>
            <person name="Hill R.T."/>
        </authorList>
    </citation>
    <scope>NUCLEOTIDE SEQUENCE [LARGE SCALE GENOMIC DNA]</scope>
    <source>
        <strain evidence="1 2">P4T</strain>
    </source>
</reference>
<protein>
    <recommendedName>
        <fullName evidence="3">Phage protein</fullName>
    </recommendedName>
</protein>